<dbReference type="NCBIfam" id="NF006719">
    <property type="entry name" value="PRK09257.1"/>
    <property type="match status" value="1"/>
</dbReference>
<evidence type="ECO:0000256" key="5">
    <source>
        <dbReference type="ARBA" id="ARBA00022679"/>
    </source>
</evidence>
<comment type="subunit">
    <text evidence="3">Homodimer.</text>
</comment>
<dbReference type="GO" id="GO:0005829">
    <property type="term" value="C:cytosol"/>
    <property type="evidence" value="ECO:0007669"/>
    <property type="project" value="TreeGrafter"/>
</dbReference>
<evidence type="ECO:0000256" key="6">
    <source>
        <dbReference type="ARBA" id="ARBA00022898"/>
    </source>
</evidence>
<keyword evidence="5 7" id="KW-0808">Transferase</keyword>
<dbReference type="InterPro" id="IPR004838">
    <property type="entry name" value="NHTrfase_class1_PyrdxlP-BS"/>
</dbReference>
<evidence type="ECO:0000256" key="1">
    <source>
        <dbReference type="ARBA" id="ARBA00001933"/>
    </source>
</evidence>
<proteinExistence type="inferred from homology"/>
<accession>A0AAT9G4B6</accession>
<dbReference type="GO" id="GO:0030170">
    <property type="term" value="F:pyridoxal phosphate binding"/>
    <property type="evidence" value="ECO:0007669"/>
    <property type="project" value="InterPro"/>
</dbReference>
<dbReference type="FunFam" id="3.40.640.10:FF:000066">
    <property type="entry name" value="Aspartate aminotransferase"/>
    <property type="match status" value="1"/>
</dbReference>
<dbReference type="InterPro" id="IPR015424">
    <property type="entry name" value="PyrdxlP-dep_Trfase"/>
</dbReference>
<gene>
    <name evidence="9" type="primary">aspC</name>
    <name evidence="9" type="ORF">ACHINZ_2250</name>
</gene>
<dbReference type="AlphaFoldDB" id="A0AAT9G4B6"/>
<comment type="similarity">
    <text evidence="2 7">Belongs to the class-I pyridoxal-phosphate-dependent aminotransferase family.</text>
</comment>
<organism evidence="9">
    <name type="scientific">Candidatus Aschnera chinzeii</name>
    <dbReference type="NCBI Taxonomy" id="1485666"/>
    <lineage>
        <taxon>Bacteria</taxon>
        <taxon>Pseudomonadati</taxon>
        <taxon>Pseudomonadota</taxon>
        <taxon>Gammaproteobacteria</taxon>
        <taxon>Enterobacterales</taxon>
        <taxon>Enterobacteriaceae</taxon>
        <taxon>Candidatus Aschnera</taxon>
    </lineage>
</organism>
<dbReference type="GO" id="GO:0004838">
    <property type="term" value="F:L-tyrosine-2-oxoglutarate transaminase activity"/>
    <property type="evidence" value="ECO:0007669"/>
    <property type="project" value="TreeGrafter"/>
</dbReference>
<dbReference type="SUPFAM" id="SSF53383">
    <property type="entry name" value="PLP-dependent transferases"/>
    <property type="match status" value="1"/>
</dbReference>
<keyword evidence="6" id="KW-0663">Pyridoxal phosphate</keyword>
<sequence>MFKNLKYATTDPILGLTEIFNADTRTTKINLGIGVYVNEVGTTPILSSVKKAEKYLIKNENTKNYLNITGTIKFANVTEQLLFGDLDNNNNYIQTVQTPGGTAALHISAILIAKFSNTKTIWISNPSWPNHNTIFNTVGLQIKYYPYYNFNDHKINFIEMLNALENTIPGDIVLLHGCCHNPTGSDLTKEQWNTLSVIVAEKQLIPLFDFAYHGLANNLILDTECIKIFLQKIPNMIIVSSYSKNFSLYNERVGACTIITKNKHQTNKIISQLKLIIRSIYSNPPAHGAAIVSTILSNSSLKEEWIEELSNICNRIKLMRKLFVNTLEKHDIKNTFDFINNENGMFSIIGLSKKQINILRENYGIYLLDSGRLNFAALRESIIEYVVNAIKNVI</sequence>
<evidence type="ECO:0000256" key="4">
    <source>
        <dbReference type="ARBA" id="ARBA00022576"/>
    </source>
</evidence>
<dbReference type="InterPro" id="IPR015422">
    <property type="entry name" value="PyrdxlP-dep_Trfase_small"/>
</dbReference>
<dbReference type="InterPro" id="IPR004839">
    <property type="entry name" value="Aminotransferase_I/II_large"/>
</dbReference>
<protein>
    <recommendedName>
        <fullName evidence="7">Aminotransferase</fullName>
        <ecNumber evidence="7">2.6.1.-</ecNumber>
    </recommendedName>
</protein>
<evidence type="ECO:0000256" key="3">
    <source>
        <dbReference type="ARBA" id="ARBA00011738"/>
    </source>
</evidence>
<dbReference type="PANTHER" id="PTHR11879:SF22">
    <property type="entry name" value="ASPARTATE AMINOTRANSFERASE, MITOCHONDRIAL"/>
    <property type="match status" value="1"/>
</dbReference>
<dbReference type="InterPro" id="IPR000796">
    <property type="entry name" value="Asp_trans"/>
</dbReference>
<dbReference type="PRINTS" id="PR00799">
    <property type="entry name" value="TRANSAMINASE"/>
</dbReference>
<dbReference type="Gene3D" id="3.90.1150.10">
    <property type="entry name" value="Aspartate Aminotransferase, domain 1"/>
    <property type="match status" value="1"/>
</dbReference>
<dbReference type="GO" id="GO:0042802">
    <property type="term" value="F:identical protein binding"/>
    <property type="evidence" value="ECO:0007669"/>
    <property type="project" value="TreeGrafter"/>
</dbReference>
<dbReference type="Pfam" id="PF00155">
    <property type="entry name" value="Aminotran_1_2"/>
    <property type="match status" value="1"/>
</dbReference>
<dbReference type="PANTHER" id="PTHR11879">
    <property type="entry name" value="ASPARTATE AMINOTRANSFERASE"/>
    <property type="match status" value="1"/>
</dbReference>
<dbReference type="Gene3D" id="3.40.640.10">
    <property type="entry name" value="Type I PLP-dependent aspartate aminotransferase-like (Major domain)"/>
    <property type="match status" value="1"/>
</dbReference>
<dbReference type="EMBL" id="AP028961">
    <property type="protein sequence ID" value="BET44553.1"/>
    <property type="molecule type" value="Genomic_DNA"/>
</dbReference>
<evidence type="ECO:0000313" key="9">
    <source>
        <dbReference type="EMBL" id="BET44553.1"/>
    </source>
</evidence>
<reference evidence="9" key="2">
    <citation type="submission" date="2023-10" db="EMBL/GenBank/DDBJ databases">
        <authorList>
            <person name="Koga R."/>
            <person name="Fukatsu T."/>
        </authorList>
    </citation>
    <scope>NUCLEOTIDE SEQUENCE</scope>
    <source>
        <strain evidence="9">Kw-01</strain>
    </source>
</reference>
<dbReference type="GO" id="GO:0033585">
    <property type="term" value="P:L-phenylalanine biosynthetic process from chorismate via phenylpyruvate"/>
    <property type="evidence" value="ECO:0007669"/>
    <property type="project" value="TreeGrafter"/>
</dbReference>
<evidence type="ECO:0000256" key="2">
    <source>
        <dbReference type="ARBA" id="ARBA00007441"/>
    </source>
</evidence>
<evidence type="ECO:0000259" key="8">
    <source>
        <dbReference type="Pfam" id="PF00155"/>
    </source>
</evidence>
<dbReference type="GO" id="GO:0004069">
    <property type="term" value="F:L-aspartate:2-oxoglutarate aminotransferase activity"/>
    <property type="evidence" value="ECO:0007669"/>
    <property type="project" value="TreeGrafter"/>
</dbReference>
<keyword evidence="4 7" id="KW-0032">Aminotransferase</keyword>
<reference evidence="9" key="1">
    <citation type="journal article" date="2023" name="Front. Microbiol.">
        <title>Genome analysis of Candidatus Aschnera chinzeii, the bacterial endosymbiont of the blood-sucking bat fly Penicillidia jenynsii (Insecta: Diptera: Nycteribiidae).</title>
        <authorList>
            <person name="Koga R."/>
            <person name="Moriyama M."/>
            <person name="Nozaki T."/>
            <person name="Fukatsu T."/>
        </authorList>
    </citation>
    <scope>NUCLEOTIDE SEQUENCE</scope>
    <source>
        <strain evidence="9">Kw-01</strain>
    </source>
</reference>
<name>A0AAT9G4B6_9ENTR</name>
<comment type="cofactor">
    <cofactor evidence="1 7">
        <name>pyridoxal 5'-phosphate</name>
        <dbReference type="ChEBI" id="CHEBI:597326"/>
    </cofactor>
</comment>
<dbReference type="InterPro" id="IPR015421">
    <property type="entry name" value="PyrdxlP-dep_Trfase_major"/>
</dbReference>
<feature type="domain" description="Aminotransferase class I/classII large" evidence="8">
    <location>
        <begin position="27"/>
        <end position="390"/>
    </location>
</feature>
<evidence type="ECO:0000256" key="7">
    <source>
        <dbReference type="RuleBase" id="RU000481"/>
    </source>
</evidence>
<dbReference type="EC" id="2.6.1.-" evidence="7"/>
<dbReference type="CDD" id="cd00609">
    <property type="entry name" value="AAT_like"/>
    <property type="match status" value="1"/>
</dbReference>
<dbReference type="PROSITE" id="PS00105">
    <property type="entry name" value="AA_TRANSFER_CLASS_1"/>
    <property type="match status" value="1"/>
</dbReference>